<evidence type="ECO:0000259" key="2">
    <source>
        <dbReference type="Pfam" id="PF13837"/>
    </source>
</evidence>
<evidence type="ECO:0000313" key="3">
    <source>
        <dbReference type="EMBL" id="CAD6238626.1"/>
    </source>
</evidence>
<feature type="compositionally biased region" description="Low complexity" evidence="1">
    <location>
        <begin position="506"/>
        <end position="518"/>
    </location>
</feature>
<dbReference type="InterPro" id="IPR044822">
    <property type="entry name" value="Myb_DNA-bind_4"/>
</dbReference>
<feature type="region of interest" description="Disordered" evidence="1">
    <location>
        <begin position="133"/>
        <end position="164"/>
    </location>
</feature>
<feature type="region of interest" description="Disordered" evidence="1">
    <location>
        <begin position="485"/>
        <end position="524"/>
    </location>
</feature>
<feature type="domain" description="Myb/SANT-like DNA-binding" evidence="2">
    <location>
        <begin position="107"/>
        <end position="213"/>
    </location>
</feature>
<feature type="region of interest" description="Disordered" evidence="1">
    <location>
        <begin position="287"/>
        <end position="387"/>
    </location>
</feature>
<dbReference type="PANTHER" id="PTHR46327:SF2">
    <property type="entry name" value="SEQUENCE-SPECIFIC DNA BINDING TRANSCRIPTION FACTOR"/>
    <property type="match status" value="1"/>
</dbReference>
<dbReference type="AlphaFoldDB" id="A0A811P8C5"/>
<name>A0A811P8C5_9POAL</name>
<feature type="compositionally biased region" description="Gly residues" evidence="1">
    <location>
        <begin position="137"/>
        <end position="150"/>
    </location>
</feature>
<reference evidence="3" key="1">
    <citation type="submission" date="2020-10" db="EMBL/GenBank/DDBJ databases">
        <authorList>
            <person name="Han B."/>
            <person name="Lu T."/>
            <person name="Zhao Q."/>
            <person name="Huang X."/>
            <person name="Zhao Y."/>
        </authorList>
    </citation>
    <scope>NUCLEOTIDE SEQUENCE</scope>
</reference>
<gene>
    <name evidence="3" type="ORF">NCGR_LOCUS25811</name>
</gene>
<dbReference type="Gene3D" id="1.10.10.60">
    <property type="entry name" value="Homeodomain-like"/>
    <property type="match status" value="1"/>
</dbReference>
<evidence type="ECO:0000256" key="1">
    <source>
        <dbReference type="SAM" id="MobiDB-lite"/>
    </source>
</evidence>
<dbReference type="OrthoDB" id="784295at2759"/>
<sequence length="524" mass="56279">MAPRGGGVGSASMLGLDMHLGPQQMHPAAAFQHQQQGGFQLQQPAPVAVAVRQQQALPSFSPYSNTSSSRVAVGHDDDMVGNNGGGGKGGVVVPQQLASAACPWTRMKWTDAMVRLLIGVVYSVGDDGEGVATAGSAPGGKAGRAGSSGHGHGHAAAAQQQKKGKWKSVSHAMMDKGFVVSPQQCEDKFNDLNKRYKRVVDLLGRGRACRVVENHALLDTLDDLTPKAKEEARKLLNSKHLFFREMCTYHNNLLPHAGGGAAGDAACLHHPLPAPVAAAASSAARHAYAQQQAAAPSPPGMKYSSTDVADDDEDDDSDDAVSDNGDADEDDYDMYHSNNRPSRQHTTNKRGRGENGAAAEDLDDEAEGGCGRRARRRAAARVAPDPSAMLRQLKSELASGTAAAMDPQQARSWMHRRAVEVEEQQIRLDSHACYLDGQRLKWERFRGDKERDMERVRLQNDRLRMESRRLLLMLRHKDIELDMAEANSSSVDHHPGAGASPLAAHQQQQPIGSSPSPSTAGHPN</sequence>
<feature type="compositionally biased region" description="Acidic residues" evidence="1">
    <location>
        <begin position="308"/>
        <end position="332"/>
    </location>
</feature>
<comment type="caution">
    <text evidence="3">The sequence shown here is derived from an EMBL/GenBank/DDBJ whole genome shotgun (WGS) entry which is preliminary data.</text>
</comment>
<proteinExistence type="predicted"/>
<keyword evidence="4" id="KW-1185">Reference proteome</keyword>
<dbReference type="Pfam" id="PF13837">
    <property type="entry name" value="Myb_DNA-bind_4"/>
    <property type="match status" value="1"/>
</dbReference>
<evidence type="ECO:0000313" key="4">
    <source>
        <dbReference type="Proteomes" id="UP000604825"/>
    </source>
</evidence>
<organism evidence="3 4">
    <name type="scientific">Miscanthus lutarioriparius</name>
    <dbReference type="NCBI Taxonomy" id="422564"/>
    <lineage>
        <taxon>Eukaryota</taxon>
        <taxon>Viridiplantae</taxon>
        <taxon>Streptophyta</taxon>
        <taxon>Embryophyta</taxon>
        <taxon>Tracheophyta</taxon>
        <taxon>Spermatophyta</taxon>
        <taxon>Magnoliopsida</taxon>
        <taxon>Liliopsida</taxon>
        <taxon>Poales</taxon>
        <taxon>Poaceae</taxon>
        <taxon>PACMAD clade</taxon>
        <taxon>Panicoideae</taxon>
        <taxon>Andropogonodae</taxon>
        <taxon>Andropogoneae</taxon>
        <taxon>Saccharinae</taxon>
        <taxon>Miscanthus</taxon>
    </lineage>
</organism>
<accession>A0A811P8C5</accession>
<protein>
    <recommendedName>
        <fullName evidence="2">Myb/SANT-like DNA-binding domain-containing protein</fullName>
    </recommendedName>
</protein>
<dbReference type="Proteomes" id="UP000604825">
    <property type="component" value="Unassembled WGS sequence"/>
</dbReference>
<dbReference type="EMBL" id="CAJGYO010000006">
    <property type="protein sequence ID" value="CAD6238626.1"/>
    <property type="molecule type" value="Genomic_DNA"/>
</dbReference>
<dbReference type="PANTHER" id="PTHR46327">
    <property type="entry name" value="F16F4.11 PROTEIN-RELATED"/>
    <property type="match status" value="1"/>
</dbReference>